<dbReference type="RefSeq" id="WP_320509928.1">
    <property type="nucleotide sequence ID" value="NZ_JAXCLW010000006.1"/>
</dbReference>
<keyword evidence="2" id="KW-1185">Reference proteome</keyword>
<dbReference type="InterPro" id="IPR036412">
    <property type="entry name" value="HAD-like_sf"/>
</dbReference>
<accession>A0ABU5EH90</accession>
<dbReference type="Pfam" id="PF13419">
    <property type="entry name" value="HAD_2"/>
    <property type="match status" value="1"/>
</dbReference>
<organism evidence="1 2">
    <name type="scientific">Dongia soli</name>
    <dbReference type="NCBI Taxonomy" id="600628"/>
    <lineage>
        <taxon>Bacteria</taxon>
        <taxon>Pseudomonadati</taxon>
        <taxon>Pseudomonadota</taxon>
        <taxon>Alphaproteobacteria</taxon>
        <taxon>Rhodospirillales</taxon>
        <taxon>Dongiaceae</taxon>
        <taxon>Dongia</taxon>
    </lineage>
</organism>
<gene>
    <name evidence="1" type="ORF">SMD27_18570</name>
</gene>
<comment type="caution">
    <text evidence="1">The sequence shown here is derived from an EMBL/GenBank/DDBJ whole genome shotgun (WGS) entry which is preliminary data.</text>
</comment>
<protein>
    <submittedName>
        <fullName evidence="1">HAD-IA family hydrolase</fullName>
    </submittedName>
</protein>
<dbReference type="InterPro" id="IPR050155">
    <property type="entry name" value="HAD-like_hydrolase_sf"/>
</dbReference>
<dbReference type="InterPro" id="IPR006439">
    <property type="entry name" value="HAD-SF_hydro_IA"/>
</dbReference>
<evidence type="ECO:0000313" key="1">
    <source>
        <dbReference type="EMBL" id="MDY0884855.1"/>
    </source>
</evidence>
<sequence>MRLIVFDIDGTLVDSREIILAIHQHIFTAHGLPVPAEEAIMGLVGLSHREVFTALVGADGPIDSLIAGYKERAWALRAANAFPEPLFSGAADLVDALIKRGDCRLAVATGKGRRGTDLLLERNGWTPHFSSSHTSDDCPSKPDPTMLLRAMAAAEARPAETVMIGDSVFDMQMALAAGATPIGVAWGHQSPAALRKAGATAIAEDFTDLARLLG</sequence>
<keyword evidence="1" id="KW-0378">Hydrolase</keyword>
<dbReference type="Gene3D" id="3.40.50.1000">
    <property type="entry name" value="HAD superfamily/HAD-like"/>
    <property type="match status" value="1"/>
</dbReference>
<dbReference type="InterPro" id="IPR041492">
    <property type="entry name" value="HAD_2"/>
</dbReference>
<dbReference type="Gene3D" id="1.10.150.240">
    <property type="entry name" value="Putative phosphatase, domain 2"/>
    <property type="match status" value="1"/>
</dbReference>
<dbReference type="SUPFAM" id="SSF56784">
    <property type="entry name" value="HAD-like"/>
    <property type="match status" value="1"/>
</dbReference>
<dbReference type="PANTHER" id="PTHR43434:SF24">
    <property type="entry name" value="HYDROLASE-RELATED"/>
    <property type="match status" value="1"/>
</dbReference>
<dbReference type="SFLD" id="SFLDG01129">
    <property type="entry name" value="C1.5:_HAD__Beta-PGM__Phosphata"/>
    <property type="match status" value="1"/>
</dbReference>
<dbReference type="InterPro" id="IPR023214">
    <property type="entry name" value="HAD_sf"/>
</dbReference>
<dbReference type="GO" id="GO:0016787">
    <property type="term" value="F:hydrolase activity"/>
    <property type="evidence" value="ECO:0007669"/>
    <property type="project" value="UniProtKB-KW"/>
</dbReference>
<name>A0ABU5EH90_9PROT</name>
<dbReference type="EMBL" id="JAXCLW010000006">
    <property type="protein sequence ID" value="MDY0884855.1"/>
    <property type="molecule type" value="Genomic_DNA"/>
</dbReference>
<dbReference type="NCBIfam" id="TIGR01549">
    <property type="entry name" value="HAD-SF-IA-v1"/>
    <property type="match status" value="1"/>
</dbReference>
<evidence type="ECO:0000313" key="2">
    <source>
        <dbReference type="Proteomes" id="UP001279642"/>
    </source>
</evidence>
<dbReference type="Proteomes" id="UP001279642">
    <property type="component" value="Unassembled WGS sequence"/>
</dbReference>
<dbReference type="PANTHER" id="PTHR43434">
    <property type="entry name" value="PHOSPHOGLYCOLATE PHOSPHATASE"/>
    <property type="match status" value="1"/>
</dbReference>
<dbReference type="SFLD" id="SFLDS00003">
    <property type="entry name" value="Haloacid_Dehalogenase"/>
    <property type="match status" value="1"/>
</dbReference>
<reference evidence="1 2" key="1">
    <citation type="journal article" date="2016" name="Antonie Van Leeuwenhoek">
        <title>Dongia soli sp. nov., isolated from soil from Dokdo, Korea.</title>
        <authorList>
            <person name="Kim D.U."/>
            <person name="Lee H."/>
            <person name="Kim H."/>
            <person name="Kim S.G."/>
            <person name="Ka J.O."/>
        </authorList>
    </citation>
    <scope>NUCLEOTIDE SEQUENCE [LARGE SCALE GENOMIC DNA]</scope>
    <source>
        <strain evidence="1 2">D78</strain>
    </source>
</reference>
<dbReference type="InterPro" id="IPR023198">
    <property type="entry name" value="PGP-like_dom2"/>
</dbReference>
<proteinExistence type="predicted"/>